<dbReference type="Pfam" id="PF00534">
    <property type="entry name" value="Glycos_transf_1"/>
    <property type="match status" value="1"/>
</dbReference>
<evidence type="ECO:0000313" key="3">
    <source>
        <dbReference type="Proteomes" id="UP000245429"/>
    </source>
</evidence>
<dbReference type="InterPro" id="IPR001296">
    <property type="entry name" value="Glyco_trans_1"/>
</dbReference>
<dbReference type="GO" id="GO:0016757">
    <property type="term" value="F:glycosyltransferase activity"/>
    <property type="evidence" value="ECO:0007669"/>
    <property type="project" value="InterPro"/>
</dbReference>
<evidence type="ECO:0000259" key="1">
    <source>
        <dbReference type="Pfam" id="PF00534"/>
    </source>
</evidence>
<dbReference type="RefSeq" id="WP_109568098.1">
    <property type="nucleotide sequence ID" value="NZ_CP029463.1"/>
</dbReference>
<dbReference type="PANTHER" id="PTHR12526">
    <property type="entry name" value="GLYCOSYLTRANSFERASE"/>
    <property type="match status" value="1"/>
</dbReference>
<dbReference type="Gene3D" id="3.40.50.2000">
    <property type="entry name" value="Glycogen Phosphorylase B"/>
    <property type="match status" value="2"/>
</dbReference>
<dbReference type="KEGG" id="fse:DI487_01585"/>
<proteinExistence type="predicted"/>
<gene>
    <name evidence="2" type="ORF">DI487_01585</name>
</gene>
<dbReference type="PANTHER" id="PTHR12526:SF595">
    <property type="entry name" value="BLL5217 PROTEIN"/>
    <property type="match status" value="1"/>
</dbReference>
<keyword evidence="2" id="KW-0808">Transferase</keyword>
<keyword evidence="3" id="KW-1185">Reference proteome</keyword>
<accession>A0A2U8QRD2</accession>
<protein>
    <submittedName>
        <fullName evidence="2">Glycosyl transferase</fullName>
    </submittedName>
</protein>
<dbReference type="SUPFAM" id="SSF53756">
    <property type="entry name" value="UDP-Glycosyltransferase/glycogen phosphorylase"/>
    <property type="match status" value="1"/>
</dbReference>
<reference evidence="2 3" key="1">
    <citation type="submission" date="2018-05" db="EMBL/GenBank/DDBJ databases">
        <title>Flavobacterium sp. MEBiC07310.</title>
        <authorList>
            <person name="Baek K."/>
        </authorList>
    </citation>
    <scope>NUCLEOTIDE SEQUENCE [LARGE SCALE GENOMIC DNA]</scope>
    <source>
        <strain evidence="2 3">MEBiC07310</strain>
    </source>
</reference>
<dbReference type="AlphaFoldDB" id="A0A2U8QRD2"/>
<dbReference type="EMBL" id="CP029463">
    <property type="protein sequence ID" value="AWM12689.1"/>
    <property type="molecule type" value="Genomic_DNA"/>
</dbReference>
<name>A0A2U8QRD2_9FLAO</name>
<evidence type="ECO:0000313" key="2">
    <source>
        <dbReference type="EMBL" id="AWM12689.1"/>
    </source>
</evidence>
<organism evidence="2 3">
    <name type="scientific">Flavobacterium sediminis</name>
    <dbReference type="NCBI Taxonomy" id="2201181"/>
    <lineage>
        <taxon>Bacteria</taxon>
        <taxon>Pseudomonadati</taxon>
        <taxon>Bacteroidota</taxon>
        <taxon>Flavobacteriia</taxon>
        <taxon>Flavobacteriales</taxon>
        <taxon>Flavobacteriaceae</taxon>
        <taxon>Flavobacterium</taxon>
    </lineage>
</organism>
<feature type="domain" description="Glycosyl transferase family 1" evidence="1">
    <location>
        <begin position="138"/>
        <end position="270"/>
    </location>
</feature>
<sequence length="311" mass="35460">MNIVIVNKGLPIPAVHYGGTERVIWGLGYELTKMGHDVTFITPPGSKCDFARVIPLDENKSINELIPAETDIVHFNSFLDESCNFPFVFTLHGNNPEEHEINPYTIYISKNQAERNGGKTFVYNGLLWEDYPEVSLTKQRKYLHFLGKARWKVKNFAGACEIALKANEKLLVMGGKRFEWYNFKNKPFYTLNPKIQYLNFVDNSKKISIIEESKGLVFPVKWHEPFGLAIIESMYAGAPVFGTEMGSLPELVKSEVGFLSDDYDKIADVIKNSSFSAKVCHEYVVENFSARIMAENYLKQYEKVLNGEKLN</sequence>
<dbReference type="Proteomes" id="UP000245429">
    <property type="component" value="Chromosome"/>
</dbReference>
<dbReference type="OrthoDB" id="9801573at2"/>